<sequence length="193" mass="20312">MAADLGEKLPGRGAWVRADRPLIEKAMARGQLKGTLVRALKHEPIVLSPTLADDIAAGLRKRLLDQLGLCARAGLLVWGHERISDALGKGRVELLLHAADAGEDGSGKLEMKRRAACPDSRTLNLPFDRATLSVALGRGNVVSAALVDAGAAARVSAALARLMAFEGPEALPGMTEFEDEVPSAVAEGADERH</sequence>
<dbReference type="Gene3D" id="3.30.1330.30">
    <property type="match status" value="1"/>
</dbReference>
<dbReference type="Proteomes" id="UP000538147">
    <property type="component" value="Unassembled WGS sequence"/>
</dbReference>
<protein>
    <recommendedName>
        <fullName evidence="3">YlxR domain-containing protein</fullName>
    </recommendedName>
</protein>
<organism evidence="1 2">
    <name type="scientific">Polymorphobacter multimanifer</name>
    <dbReference type="NCBI Taxonomy" id="1070431"/>
    <lineage>
        <taxon>Bacteria</taxon>
        <taxon>Pseudomonadati</taxon>
        <taxon>Pseudomonadota</taxon>
        <taxon>Alphaproteobacteria</taxon>
        <taxon>Sphingomonadales</taxon>
        <taxon>Sphingosinicellaceae</taxon>
        <taxon>Polymorphobacter</taxon>
    </lineage>
</organism>
<reference evidence="1 2" key="1">
    <citation type="submission" date="2020-08" db="EMBL/GenBank/DDBJ databases">
        <title>Genomic Encyclopedia of Type Strains, Phase IV (KMG-IV): sequencing the most valuable type-strain genomes for metagenomic binning, comparative biology and taxonomic classification.</title>
        <authorList>
            <person name="Goeker M."/>
        </authorList>
    </citation>
    <scope>NUCLEOTIDE SEQUENCE [LARGE SCALE GENOMIC DNA]</scope>
    <source>
        <strain evidence="1 2">DSM 102189</strain>
    </source>
</reference>
<dbReference type="InterPro" id="IPR029064">
    <property type="entry name" value="Ribosomal_eL30-like_sf"/>
</dbReference>
<proteinExistence type="predicted"/>
<dbReference type="EMBL" id="JACIIV010000016">
    <property type="protein sequence ID" value="MBB6228172.1"/>
    <property type="molecule type" value="Genomic_DNA"/>
</dbReference>
<evidence type="ECO:0008006" key="3">
    <source>
        <dbReference type="Google" id="ProtNLM"/>
    </source>
</evidence>
<keyword evidence="2" id="KW-1185">Reference proteome</keyword>
<accession>A0A841LG59</accession>
<evidence type="ECO:0000313" key="1">
    <source>
        <dbReference type="EMBL" id="MBB6228172.1"/>
    </source>
</evidence>
<name>A0A841LG59_9SPHN</name>
<dbReference type="Gene3D" id="3.30.1230.10">
    <property type="entry name" value="YlxR-like"/>
    <property type="match status" value="1"/>
</dbReference>
<dbReference type="InterPro" id="IPR035931">
    <property type="entry name" value="YlxR-like_sf"/>
</dbReference>
<comment type="caution">
    <text evidence="1">The sequence shown here is derived from an EMBL/GenBank/DDBJ whole genome shotgun (WGS) entry which is preliminary data.</text>
</comment>
<evidence type="ECO:0000313" key="2">
    <source>
        <dbReference type="Proteomes" id="UP000538147"/>
    </source>
</evidence>
<dbReference type="SUPFAM" id="SSF55315">
    <property type="entry name" value="L30e-like"/>
    <property type="match status" value="1"/>
</dbReference>
<dbReference type="AlphaFoldDB" id="A0A841LG59"/>
<gene>
    <name evidence="1" type="ORF">FHS79_002357</name>
</gene>
<dbReference type="SUPFAM" id="SSF64376">
    <property type="entry name" value="YlxR-like"/>
    <property type="match status" value="1"/>
</dbReference>